<dbReference type="Gene3D" id="3.40.50.720">
    <property type="entry name" value="NAD(P)-binding Rossmann-like Domain"/>
    <property type="match status" value="1"/>
</dbReference>
<evidence type="ECO:0000256" key="4">
    <source>
        <dbReference type="RuleBase" id="RU361277"/>
    </source>
</evidence>
<dbReference type="Pfam" id="PF08240">
    <property type="entry name" value="ADH_N"/>
    <property type="match status" value="1"/>
</dbReference>
<dbReference type="BioCyc" id="SENT913075:G120P-839-MONOMER"/>
<keyword evidence="2 4" id="KW-0862">Zinc</keyword>
<proteinExistence type="inferred from homology"/>
<comment type="similarity">
    <text evidence="4">Belongs to the zinc-containing alcohol dehydrogenase family.</text>
</comment>
<dbReference type="Pfam" id="PF00107">
    <property type="entry name" value="ADH_zinc_N"/>
    <property type="match status" value="1"/>
</dbReference>
<dbReference type="InterPro" id="IPR020843">
    <property type="entry name" value="ER"/>
</dbReference>
<protein>
    <submittedName>
        <fullName evidence="6">L-galactonate dehydrogenase</fullName>
    </submittedName>
</protein>
<dbReference type="SMART" id="SM00829">
    <property type="entry name" value="PKS_ER"/>
    <property type="match status" value="1"/>
</dbReference>
<name>G5NHX4_SALET</name>
<dbReference type="CDD" id="cd08261">
    <property type="entry name" value="Zn_ADH7"/>
    <property type="match status" value="1"/>
</dbReference>
<feature type="domain" description="Enoyl reductase (ER)" evidence="5">
    <location>
        <begin position="7"/>
        <end position="315"/>
    </location>
</feature>
<evidence type="ECO:0000259" key="5">
    <source>
        <dbReference type="SMART" id="SM00829"/>
    </source>
</evidence>
<gene>
    <name evidence="6" type="ORF">LTSEINV_4588</name>
</gene>
<evidence type="ECO:0000313" key="7">
    <source>
        <dbReference type="Proteomes" id="UP000003532"/>
    </source>
</evidence>
<dbReference type="EMBL" id="AFCO01001503">
    <property type="protein sequence ID" value="EHC52495.1"/>
    <property type="molecule type" value="Genomic_DNA"/>
</dbReference>
<sequence length="351" mass="37808">MKTLICNNPGNIEYIERDIPHLKDDEVLLKIKAVGICGTDIHAFAGRQPFFAYPRVLGHEICGVAEMLGKSCSTAKVGQRYSVIPCIPCGACAACREGKTNCCENVSLYGVHQDGGFSEYLAVREQNLVELSDNLTDSAGALVECFAISAHAVRRADVKPQQNIVVVGAGPIGLAAAAIAKAKGSRVAVADIDAERRRLVAEKVGVATRLVAEKVGVAVATLDPSSDDYIDALKACFSGELAGTVLDATGNKSSMSRAVDLIRHGGKIVFIGLYIGELVIDDPTFHKKETTLLSSRNATREDFECVIELMAQGAISETMMKNQEFDFYTFGNQYQKNVVENKKLVKGVIKF</sequence>
<dbReference type="GO" id="GO:0008270">
    <property type="term" value="F:zinc ion binding"/>
    <property type="evidence" value="ECO:0007669"/>
    <property type="project" value="InterPro"/>
</dbReference>
<dbReference type="InterPro" id="IPR036291">
    <property type="entry name" value="NAD(P)-bd_dom_sf"/>
</dbReference>
<dbReference type="InterPro" id="IPR013154">
    <property type="entry name" value="ADH-like_N"/>
</dbReference>
<dbReference type="PANTHER" id="PTHR43401">
    <property type="entry name" value="L-THREONINE 3-DEHYDROGENASE"/>
    <property type="match status" value="1"/>
</dbReference>
<dbReference type="InterPro" id="IPR002328">
    <property type="entry name" value="ADH_Zn_CS"/>
</dbReference>
<evidence type="ECO:0000256" key="3">
    <source>
        <dbReference type="ARBA" id="ARBA00023002"/>
    </source>
</evidence>
<dbReference type="Gene3D" id="3.90.180.10">
    <property type="entry name" value="Medium-chain alcohol dehydrogenases, catalytic domain"/>
    <property type="match status" value="1"/>
</dbReference>
<dbReference type="InterPro" id="IPR013149">
    <property type="entry name" value="ADH-like_C"/>
</dbReference>
<dbReference type="SUPFAM" id="SSF51735">
    <property type="entry name" value="NAD(P)-binding Rossmann-fold domains"/>
    <property type="match status" value="1"/>
</dbReference>
<dbReference type="PANTHER" id="PTHR43401:SF3">
    <property type="entry name" value="L-GALACTONATE-5-DEHYDROGENASE"/>
    <property type="match status" value="1"/>
</dbReference>
<dbReference type="PROSITE" id="PS00059">
    <property type="entry name" value="ADH_ZINC"/>
    <property type="match status" value="1"/>
</dbReference>
<dbReference type="AlphaFoldDB" id="G5NHX4"/>
<evidence type="ECO:0000313" key="6">
    <source>
        <dbReference type="EMBL" id="EHC52495.1"/>
    </source>
</evidence>
<comment type="cofactor">
    <cofactor evidence="4">
        <name>Zn(2+)</name>
        <dbReference type="ChEBI" id="CHEBI:29105"/>
    </cofactor>
</comment>
<dbReference type="InterPro" id="IPR050129">
    <property type="entry name" value="Zn_alcohol_dh"/>
</dbReference>
<comment type="caution">
    <text evidence="6">The sequence shown here is derived from an EMBL/GenBank/DDBJ whole genome shotgun (WGS) entry which is preliminary data.</text>
</comment>
<reference evidence="6 7" key="1">
    <citation type="journal article" date="2011" name="BMC Genomics">
        <title>Genome sequencing reveals diversification of virulence factor content and possible host adaptation in distinct subpopulations of Salmonella enterica.</title>
        <authorList>
            <person name="den Bakker H.C."/>
            <person name="Moreno Switt A.I."/>
            <person name="Govoni G."/>
            <person name="Cummings C.A."/>
            <person name="Ranieri M.L."/>
            <person name="Degoricija L."/>
            <person name="Hoelzer K."/>
            <person name="Rodriguez-Rivera L.D."/>
            <person name="Brown S."/>
            <person name="Bolchacova E."/>
            <person name="Furtado M.R."/>
            <person name="Wiedmann M."/>
        </authorList>
    </citation>
    <scope>NUCLEOTIDE SEQUENCE [LARGE SCALE GENOMIC DNA]</scope>
    <source>
        <strain evidence="6 7">R8-3668</strain>
    </source>
</reference>
<evidence type="ECO:0000256" key="2">
    <source>
        <dbReference type="ARBA" id="ARBA00022833"/>
    </source>
</evidence>
<keyword evidence="3" id="KW-0560">Oxidoreductase</keyword>
<dbReference type="InterPro" id="IPR011032">
    <property type="entry name" value="GroES-like_sf"/>
</dbReference>
<dbReference type="SUPFAM" id="SSF50129">
    <property type="entry name" value="GroES-like"/>
    <property type="match status" value="1"/>
</dbReference>
<keyword evidence="1 4" id="KW-0479">Metal-binding</keyword>
<dbReference type="Proteomes" id="UP000003532">
    <property type="component" value="Unassembled WGS sequence"/>
</dbReference>
<organism evidence="6 7">
    <name type="scientific">Salmonella enterica subsp. enterica serovar Inverness str. R8-3668</name>
    <dbReference type="NCBI Taxonomy" id="913075"/>
    <lineage>
        <taxon>Bacteria</taxon>
        <taxon>Pseudomonadati</taxon>
        <taxon>Pseudomonadota</taxon>
        <taxon>Gammaproteobacteria</taxon>
        <taxon>Enterobacterales</taxon>
        <taxon>Enterobacteriaceae</taxon>
        <taxon>Salmonella</taxon>
    </lineage>
</organism>
<evidence type="ECO:0000256" key="1">
    <source>
        <dbReference type="ARBA" id="ARBA00022723"/>
    </source>
</evidence>
<dbReference type="GO" id="GO:0016616">
    <property type="term" value="F:oxidoreductase activity, acting on the CH-OH group of donors, NAD or NADP as acceptor"/>
    <property type="evidence" value="ECO:0007669"/>
    <property type="project" value="UniProtKB-ARBA"/>
</dbReference>
<dbReference type="PATRIC" id="fig|913075.3.peg.3562"/>
<accession>G5NHX4</accession>